<dbReference type="GO" id="GO:0004803">
    <property type="term" value="F:transposase activity"/>
    <property type="evidence" value="ECO:0007669"/>
    <property type="project" value="InterPro"/>
</dbReference>
<keyword evidence="1" id="KW-0175">Coiled coil</keyword>
<organism evidence="2 3">
    <name type="scientific">Candidatus Hakubella thermalkaliphila</name>
    <dbReference type="NCBI Taxonomy" id="2754717"/>
    <lineage>
        <taxon>Bacteria</taxon>
        <taxon>Bacillati</taxon>
        <taxon>Actinomycetota</taxon>
        <taxon>Actinomycetota incertae sedis</taxon>
        <taxon>Candidatus Hakubellales</taxon>
        <taxon>Candidatus Hakubellaceae</taxon>
        <taxon>Candidatus Hakubella</taxon>
    </lineage>
</organism>
<name>A0A6V8PJW0_9ACTN</name>
<dbReference type="EMBL" id="BLSA01000207">
    <property type="protein sequence ID" value="GFP32945.1"/>
    <property type="molecule type" value="Genomic_DNA"/>
</dbReference>
<dbReference type="SUPFAM" id="SSF46689">
    <property type="entry name" value="Homeodomain-like"/>
    <property type="match status" value="1"/>
</dbReference>
<dbReference type="AlphaFoldDB" id="A0A6V8PJW0"/>
<proteinExistence type="predicted"/>
<protein>
    <submittedName>
        <fullName evidence="2">Transposase</fullName>
    </submittedName>
</protein>
<evidence type="ECO:0000256" key="1">
    <source>
        <dbReference type="SAM" id="Coils"/>
    </source>
</evidence>
<feature type="coiled-coil region" evidence="1">
    <location>
        <begin position="59"/>
        <end position="86"/>
    </location>
</feature>
<dbReference type="Gene3D" id="1.10.10.60">
    <property type="entry name" value="Homeodomain-like"/>
    <property type="match status" value="1"/>
</dbReference>
<sequence>MSSNANRYSQEFKKDAMKLVQEDNRPINSVAKDLGVNPQSLRNWLNEEKKLKNPESARILELQAKLKAERRRNSELEEAVTILKKATALFVTDNQK</sequence>
<dbReference type="Proteomes" id="UP000568877">
    <property type="component" value="Unassembled WGS sequence"/>
</dbReference>
<evidence type="ECO:0000313" key="3">
    <source>
        <dbReference type="Proteomes" id="UP000568877"/>
    </source>
</evidence>
<reference evidence="2 3" key="1">
    <citation type="journal article" date="2020" name="Front. Microbiol.">
        <title>Single-cell genomics of novel Actinobacteria with the Wood-Ljungdahl pathway discovered in a serpentinizing system.</title>
        <authorList>
            <person name="Merino N."/>
            <person name="Kawai M."/>
            <person name="Boyd E.S."/>
            <person name="Colman D.R."/>
            <person name="McGlynn S.E."/>
            <person name="Nealson K.H."/>
            <person name="Kurokawa K."/>
            <person name="Hongoh Y."/>
        </authorList>
    </citation>
    <scope>NUCLEOTIDE SEQUENCE [LARGE SCALE GENOMIC DNA]</scope>
    <source>
        <strain evidence="2 3">S42</strain>
    </source>
</reference>
<accession>A0A6V8PJW0</accession>
<comment type="caution">
    <text evidence="2">The sequence shown here is derived from an EMBL/GenBank/DDBJ whole genome shotgun (WGS) entry which is preliminary data.</text>
</comment>
<dbReference type="GO" id="GO:0006313">
    <property type="term" value="P:DNA transposition"/>
    <property type="evidence" value="ECO:0007669"/>
    <property type="project" value="InterPro"/>
</dbReference>
<dbReference type="InterPro" id="IPR002514">
    <property type="entry name" value="Transposase_8"/>
</dbReference>
<dbReference type="Pfam" id="PF01527">
    <property type="entry name" value="HTH_Tnp_1"/>
    <property type="match status" value="1"/>
</dbReference>
<gene>
    <name evidence="2" type="ORF">HKBW3S42_01254</name>
</gene>
<dbReference type="GO" id="GO:0003677">
    <property type="term" value="F:DNA binding"/>
    <property type="evidence" value="ECO:0007669"/>
    <property type="project" value="InterPro"/>
</dbReference>
<dbReference type="InterPro" id="IPR009057">
    <property type="entry name" value="Homeodomain-like_sf"/>
</dbReference>
<evidence type="ECO:0000313" key="2">
    <source>
        <dbReference type="EMBL" id="GFP32945.1"/>
    </source>
</evidence>